<dbReference type="Proteomes" id="UP001642464">
    <property type="component" value="Unassembled WGS sequence"/>
</dbReference>
<comment type="caution">
    <text evidence="3">The sequence shown here is derived from an EMBL/GenBank/DDBJ whole genome shotgun (WGS) entry which is preliminary data.</text>
</comment>
<evidence type="ECO:0000256" key="1">
    <source>
        <dbReference type="SAM" id="Coils"/>
    </source>
</evidence>
<accession>A0ABP0J133</accession>
<feature type="compositionally biased region" description="Basic and acidic residues" evidence="2">
    <location>
        <begin position="689"/>
        <end position="704"/>
    </location>
</feature>
<gene>
    <name evidence="3" type="ORF">SCF082_LOCUS9708</name>
</gene>
<feature type="compositionally biased region" description="Low complexity" evidence="2">
    <location>
        <begin position="674"/>
        <end position="687"/>
    </location>
</feature>
<name>A0ABP0J133_9DINO</name>
<proteinExistence type="predicted"/>
<feature type="compositionally biased region" description="Pro residues" evidence="2">
    <location>
        <begin position="654"/>
        <end position="673"/>
    </location>
</feature>
<evidence type="ECO:0000313" key="3">
    <source>
        <dbReference type="EMBL" id="CAK9008071.1"/>
    </source>
</evidence>
<feature type="coiled-coil region" evidence="1">
    <location>
        <begin position="552"/>
        <end position="579"/>
    </location>
</feature>
<organism evidence="3 4">
    <name type="scientific">Durusdinium trenchii</name>
    <dbReference type="NCBI Taxonomy" id="1381693"/>
    <lineage>
        <taxon>Eukaryota</taxon>
        <taxon>Sar</taxon>
        <taxon>Alveolata</taxon>
        <taxon>Dinophyceae</taxon>
        <taxon>Suessiales</taxon>
        <taxon>Symbiodiniaceae</taxon>
        <taxon>Durusdinium</taxon>
    </lineage>
</organism>
<keyword evidence="4" id="KW-1185">Reference proteome</keyword>
<feature type="region of interest" description="Disordered" evidence="2">
    <location>
        <begin position="649"/>
        <end position="722"/>
    </location>
</feature>
<keyword evidence="1" id="KW-0175">Coiled coil</keyword>
<dbReference type="EMBL" id="CAXAMM010005647">
    <property type="protein sequence ID" value="CAK9008071.1"/>
    <property type="molecule type" value="Genomic_DNA"/>
</dbReference>
<reference evidence="3 4" key="1">
    <citation type="submission" date="2024-02" db="EMBL/GenBank/DDBJ databases">
        <authorList>
            <person name="Chen Y."/>
            <person name="Shah S."/>
            <person name="Dougan E. K."/>
            <person name="Thang M."/>
            <person name="Chan C."/>
        </authorList>
    </citation>
    <scope>NUCLEOTIDE SEQUENCE [LARGE SCALE GENOMIC DNA]</scope>
</reference>
<evidence type="ECO:0000256" key="2">
    <source>
        <dbReference type="SAM" id="MobiDB-lite"/>
    </source>
</evidence>
<evidence type="ECO:0000313" key="4">
    <source>
        <dbReference type="Proteomes" id="UP001642464"/>
    </source>
</evidence>
<sequence>MFLVAIIFHWARRGLQKLKRRDSYHILDRIIQRSATGGYSKRSPKATVTDEVPLTTAEVLADEPLDGEDQWSDEELAKCFEQEACRIKRTVQNVDFEEVCTILCTRWLKRLSKDTDEKREGKSLRALLRSRALDILLSTLIETEVGRQAIYVAASTDPERESMDCSHISPAVPLRLLLYKGSDVPSVLMDSLLKLLSTVGRASTGLEDLHWVLLLLSAATLDASEVYVRRSRRGIDAIEKSAAEIRDMWKEMSQGIGEAATSAVKLGDAVWAEWPRNGRWFRGEVTELQQEQAMIKWLQRPSNVKGGQEDDYLVSVVGEDFDFEQSTAVINVAVLPAMFMRPQPIPEQEEDGWSQLMETAESLTNKYHQLRALFENLGKDEKPSERKKVADFERKKLAEATKALTATVASIVALRKDFDRRAQEANGMIPPFLSEALSIASDLETTLSRRLQDAQEMDGCQLRLIGMKDRVAYCCLDVERLRGRYLEELFNGLHSSIYGEDVAFLVQDSGSLQNIKNIISSTMKLSDQFWREAVQFAAESLDGPMASGCQEVSMAAKRYKELRMELKKIQERLLQVEKTAPVIPAGRTRKILKKGSSLGSQIAIETKGYLRTESQVSAVEEPRPPLAPAPEAFEVDFESSAAAAAFSVQAVPSDEPPQSPPPPQPAQPAPMPAAPKAVAPVEPPVELEQMERKVDEVSTEKKVAPLDGVPKSAPPGCGQMLGRLSARCCGAS</sequence>
<protein>
    <submittedName>
        <fullName evidence="3">Uncharacterized protein</fullName>
    </submittedName>
</protein>